<gene>
    <name evidence="2" type="ORF">JS533_001730</name>
</gene>
<reference evidence="2 3" key="2">
    <citation type="journal article" date="2021" name="Syst. Appl. Microbiol.">
        <title>Phylogenetic classification of ten novel species belonging to the genus Bifidobacterium comprising B. phasiani sp. nov., B. pongonis sp. nov., B. saguinibicoloris sp. nov., B. colobi sp. nov., B. simiiventris sp. nov., B. santillanense sp. nov., B. miconis sp. nov., B. amazonense sp. nov., B. pluvialisilvae sp. nov., and B. miconisargentati sp. nov.</title>
        <authorList>
            <person name="Lugli G.A."/>
            <person name="Calvete-Torre I."/>
            <person name="Alessandri G."/>
            <person name="Milani C."/>
            <person name="Turroni F."/>
            <person name="Laiolo P."/>
            <person name="Ossiprandi M.C."/>
            <person name="Margolles A."/>
            <person name="Ruiz L."/>
            <person name="Ventura M."/>
        </authorList>
    </citation>
    <scope>NUCLEOTIDE SEQUENCE [LARGE SCALE GENOMIC DNA]</scope>
    <source>
        <strain evidence="2 3">MA1</strain>
    </source>
</reference>
<evidence type="ECO:0000313" key="3">
    <source>
        <dbReference type="Proteomes" id="UP000710815"/>
    </source>
</evidence>
<keyword evidence="1" id="KW-0175">Coiled coil</keyword>
<dbReference type="RefSeq" id="WP_241512842.1">
    <property type="nucleotide sequence ID" value="NZ_JAFEJT020000004.1"/>
</dbReference>
<organism evidence="2 3">
    <name type="scientific">Bifidobacterium amazonense</name>
    <dbReference type="NCBI Taxonomy" id="2809027"/>
    <lineage>
        <taxon>Bacteria</taxon>
        <taxon>Bacillati</taxon>
        <taxon>Actinomycetota</taxon>
        <taxon>Actinomycetes</taxon>
        <taxon>Bifidobacteriales</taxon>
        <taxon>Bifidobacteriaceae</taxon>
        <taxon>Bifidobacterium</taxon>
    </lineage>
</organism>
<protein>
    <recommendedName>
        <fullName evidence="4">Transposase</fullName>
    </recommendedName>
</protein>
<comment type="caution">
    <text evidence="2">The sequence shown here is derived from an EMBL/GenBank/DDBJ whole genome shotgun (WGS) entry which is preliminary data.</text>
</comment>
<sequence length="51" mass="5832">MDNDNIDYEQSDLLNDLGLKIANLTLENSILKAKLADRERRLSALEQSDKQ</sequence>
<name>A0ABS9VSE7_9BIFI</name>
<evidence type="ECO:0000256" key="1">
    <source>
        <dbReference type="SAM" id="Coils"/>
    </source>
</evidence>
<dbReference type="Proteomes" id="UP000710815">
    <property type="component" value="Unassembled WGS sequence"/>
</dbReference>
<keyword evidence="3" id="KW-1185">Reference proteome</keyword>
<evidence type="ECO:0008006" key="4">
    <source>
        <dbReference type="Google" id="ProtNLM"/>
    </source>
</evidence>
<dbReference type="EMBL" id="JAFEJT020000004">
    <property type="protein sequence ID" value="MCH9275009.1"/>
    <property type="molecule type" value="Genomic_DNA"/>
</dbReference>
<accession>A0ABS9VSE7</accession>
<evidence type="ECO:0000313" key="2">
    <source>
        <dbReference type="EMBL" id="MCH9275009.1"/>
    </source>
</evidence>
<reference evidence="2 3" key="1">
    <citation type="journal article" date="2021" name="Environ. Microbiol.">
        <title>Genetic insights into the dark matter of the mammalian gut microbiota through targeted genome reconstruction.</title>
        <authorList>
            <person name="Lugli G.A."/>
            <person name="Alessandri G."/>
            <person name="Milani C."/>
            <person name="Viappiani A."/>
            <person name="Fontana F."/>
            <person name="Tarracchini C."/>
            <person name="Mancabelli L."/>
            <person name="Argentini C."/>
            <person name="Ruiz L."/>
            <person name="Margolles A."/>
            <person name="van Sinderen D."/>
            <person name="Turroni F."/>
            <person name="Ventura M."/>
        </authorList>
    </citation>
    <scope>NUCLEOTIDE SEQUENCE [LARGE SCALE GENOMIC DNA]</scope>
    <source>
        <strain evidence="2 3">MA1</strain>
    </source>
</reference>
<feature type="coiled-coil region" evidence="1">
    <location>
        <begin position="21"/>
        <end position="48"/>
    </location>
</feature>
<proteinExistence type="predicted"/>